<dbReference type="InterPro" id="IPR002347">
    <property type="entry name" value="SDR_fam"/>
</dbReference>
<dbReference type="Proteomes" id="UP000223913">
    <property type="component" value="Unassembled WGS sequence"/>
</dbReference>
<organism evidence="5 6">
    <name type="scientific">Flavilitoribacter nigricans (strain ATCC 23147 / DSM 23189 / NBRC 102662 / NCIMB 1420 / SS-2)</name>
    <name type="common">Lewinella nigricans</name>
    <dbReference type="NCBI Taxonomy" id="1122177"/>
    <lineage>
        <taxon>Bacteria</taxon>
        <taxon>Pseudomonadati</taxon>
        <taxon>Bacteroidota</taxon>
        <taxon>Saprospiria</taxon>
        <taxon>Saprospirales</taxon>
        <taxon>Lewinellaceae</taxon>
        <taxon>Flavilitoribacter</taxon>
    </lineage>
</organism>
<dbReference type="SUPFAM" id="SSF51735">
    <property type="entry name" value="NAD(P)-binding Rossmann-fold domains"/>
    <property type="match status" value="1"/>
</dbReference>
<keyword evidence="2" id="KW-0560">Oxidoreductase</keyword>
<dbReference type="Gene3D" id="3.40.50.720">
    <property type="entry name" value="NAD(P)-binding Rossmann-like Domain"/>
    <property type="match status" value="1"/>
</dbReference>
<dbReference type="PRINTS" id="PR00081">
    <property type="entry name" value="GDHRDH"/>
</dbReference>
<dbReference type="PANTHER" id="PTHR44196:SF1">
    <property type="entry name" value="DEHYDROGENASE_REDUCTASE SDR FAMILY MEMBER 7B"/>
    <property type="match status" value="1"/>
</dbReference>
<evidence type="ECO:0000256" key="1">
    <source>
        <dbReference type="ARBA" id="ARBA00006484"/>
    </source>
</evidence>
<dbReference type="InterPro" id="IPR057326">
    <property type="entry name" value="KR_dom"/>
</dbReference>
<protein>
    <recommendedName>
        <fullName evidence="4">Ketoreductase domain-containing protein</fullName>
    </recommendedName>
</protein>
<proteinExistence type="inferred from homology"/>
<evidence type="ECO:0000259" key="4">
    <source>
        <dbReference type="SMART" id="SM00822"/>
    </source>
</evidence>
<keyword evidence="6" id="KW-1185">Reference proteome</keyword>
<dbReference type="PRINTS" id="PR00080">
    <property type="entry name" value="SDRFAMILY"/>
</dbReference>
<dbReference type="PANTHER" id="PTHR44196">
    <property type="entry name" value="DEHYDROGENASE/REDUCTASE SDR FAMILY MEMBER 7B"/>
    <property type="match status" value="1"/>
</dbReference>
<dbReference type="InterPro" id="IPR036291">
    <property type="entry name" value="NAD(P)-bd_dom_sf"/>
</dbReference>
<dbReference type="Pfam" id="PF00106">
    <property type="entry name" value="adh_short"/>
    <property type="match status" value="1"/>
</dbReference>
<dbReference type="GO" id="GO:0016491">
    <property type="term" value="F:oxidoreductase activity"/>
    <property type="evidence" value="ECO:0007669"/>
    <property type="project" value="UniProtKB-KW"/>
</dbReference>
<accession>A0A2D0NGH2</accession>
<dbReference type="OrthoDB" id="9810734at2"/>
<dbReference type="AlphaFoldDB" id="A0A2D0NGH2"/>
<evidence type="ECO:0000313" key="5">
    <source>
        <dbReference type="EMBL" id="PHN07604.1"/>
    </source>
</evidence>
<comment type="similarity">
    <text evidence="1 3">Belongs to the short-chain dehydrogenases/reductases (SDR) family.</text>
</comment>
<dbReference type="InterPro" id="IPR020904">
    <property type="entry name" value="Sc_DH/Rdtase_CS"/>
</dbReference>
<dbReference type="EMBL" id="PDUD01000009">
    <property type="protein sequence ID" value="PHN07604.1"/>
    <property type="molecule type" value="Genomic_DNA"/>
</dbReference>
<sequence length="256" mass="28443">MLMLSAADLLIFVIKSRKMKIKNHTVLITGGTSGIGRELARALAKDNRVIVTGRSEQRLTEARKDGLTAWNCDLTVPRQIEALVVKLEQEFPQLDILINNAGIQFNYNLLETPSSYEKINREITTNLTGTIHLTQLLLPLLSTKPSTIINLTSALGTVPKSDGLVYSAGKAGLRNFTAGLRKVLRNKSVRVLEIIPPVTDTRMTAERGENKMPVDELVRIILRQWERGYQLIAPGKVKFLLLLQRSLPGLADRLIG</sequence>
<evidence type="ECO:0000256" key="3">
    <source>
        <dbReference type="RuleBase" id="RU000363"/>
    </source>
</evidence>
<dbReference type="GO" id="GO:0016020">
    <property type="term" value="C:membrane"/>
    <property type="evidence" value="ECO:0007669"/>
    <property type="project" value="TreeGrafter"/>
</dbReference>
<evidence type="ECO:0000256" key="2">
    <source>
        <dbReference type="ARBA" id="ARBA00023002"/>
    </source>
</evidence>
<feature type="domain" description="Ketoreductase" evidence="4">
    <location>
        <begin position="24"/>
        <end position="190"/>
    </location>
</feature>
<dbReference type="SMART" id="SM00822">
    <property type="entry name" value="PKS_KR"/>
    <property type="match status" value="1"/>
</dbReference>
<evidence type="ECO:0000313" key="6">
    <source>
        <dbReference type="Proteomes" id="UP000223913"/>
    </source>
</evidence>
<gene>
    <name evidence="5" type="ORF">CRP01_05750</name>
</gene>
<reference evidence="5 6" key="1">
    <citation type="submission" date="2017-10" db="EMBL/GenBank/DDBJ databases">
        <title>The draft genome sequence of Lewinella nigricans NBRC 102662.</title>
        <authorList>
            <person name="Wang K."/>
        </authorList>
    </citation>
    <scope>NUCLEOTIDE SEQUENCE [LARGE SCALE GENOMIC DNA]</scope>
    <source>
        <strain evidence="5 6">NBRC 102662</strain>
    </source>
</reference>
<name>A0A2D0NGH2_FLAN2</name>
<dbReference type="PROSITE" id="PS00061">
    <property type="entry name" value="ADH_SHORT"/>
    <property type="match status" value="1"/>
</dbReference>
<comment type="caution">
    <text evidence="5">The sequence shown here is derived from an EMBL/GenBank/DDBJ whole genome shotgun (WGS) entry which is preliminary data.</text>
</comment>